<dbReference type="AlphaFoldDB" id="A0AAN5D525"/>
<comment type="caution">
    <text evidence="1">The sequence shown here is derived from an EMBL/GenBank/DDBJ whole genome shotgun (WGS) entry which is preliminary data.</text>
</comment>
<accession>A0AAN5D525</accession>
<protein>
    <submittedName>
        <fullName evidence="1">Uncharacterized protein</fullName>
    </submittedName>
</protein>
<name>A0AAN5D525_9BILA</name>
<evidence type="ECO:0000313" key="1">
    <source>
        <dbReference type="EMBL" id="GMR56976.1"/>
    </source>
</evidence>
<sequence>DLALCTKMLDGSDIDDIDFHCLVTLDDTTAPEIISISSHANAIDFSLGIQQLSRPAAFLSNLALLPA</sequence>
<gene>
    <name evidence="1" type="ORF">PMAYCL1PPCAC_27171</name>
</gene>
<organism evidence="1 2">
    <name type="scientific">Pristionchus mayeri</name>
    <dbReference type="NCBI Taxonomy" id="1317129"/>
    <lineage>
        <taxon>Eukaryota</taxon>
        <taxon>Metazoa</taxon>
        <taxon>Ecdysozoa</taxon>
        <taxon>Nematoda</taxon>
        <taxon>Chromadorea</taxon>
        <taxon>Rhabditida</taxon>
        <taxon>Rhabditina</taxon>
        <taxon>Diplogasteromorpha</taxon>
        <taxon>Diplogasteroidea</taxon>
        <taxon>Neodiplogasteridae</taxon>
        <taxon>Pristionchus</taxon>
    </lineage>
</organism>
<dbReference type="EMBL" id="BTRK01000006">
    <property type="protein sequence ID" value="GMR56976.1"/>
    <property type="molecule type" value="Genomic_DNA"/>
</dbReference>
<reference evidence="2" key="1">
    <citation type="submission" date="2022-10" db="EMBL/GenBank/DDBJ databases">
        <title>Genome assembly of Pristionchus species.</title>
        <authorList>
            <person name="Yoshida K."/>
            <person name="Sommer R.J."/>
        </authorList>
    </citation>
    <scope>NUCLEOTIDE SEQUENCE [LARGE SCALE GENOMIC DNA]</scope>
    <source>
        <strain evidence="2">RS5460</strain>
    </source>
</reference>
<keyword evidence="2" id="KW-1185">Reference proteome</keyword>
<feature type="non-terminal residue" evidence="1">
    <location>
        <position position="67"/>
    </location>
</feature>
<proteinExistence type="predicted"/>
<dbReference type="Proteomes" id="UP001328107">
    <property type="component" value="Unassembled WGS sequence"/>
</dbReference>
<feature type="non-terminal residue" evidence="1">
    <location>
        <position position="1"/>
    </location>
</feature>
<evidence type="ECO:0000313" key="2">
    <source>
        <dbReference type="Proteomes" id="UP001328107"/>
    </source>
</evidence>